<feature type="binding site" evidence="7">
    <location>
        <position position="114"/>
    </location>
    <ligand>
        <name>Mg(2+)</name>
        <dbReference type="ChEBI" id="CHEBI:18420"/>
    </ligand>
</feature>
<dbReference type="InterPro" id="IPR007581">
    <property type="entry name" value="Endonuclease-V"/>
</dbReference>
<dbReference type="CDD" id="cd06559">
    <property type="entry name" value="Endonuclease_V"/>
    <property type="match status" value="1"/>
</dbReference>
<dbReference type="EMBL" id="CP007493">
    <property type="protein sequence ID" value="AJB43002.1"/>
    <property type="molecule type" value="Genomic_DNA"/>
</dbReference>
<dbReference type="GO" id="GO:0005737">
    <property type="term" value="C:cytoplasm"/>
    <property type="evidence" value="ECO:0007669"/>
    <property type="project" value="UniProtKB-SubCell"/>
</dbReference>
<keyword evidence="7" id="KW-0227">DNA damage</keyword>
<evidence type="ECO:0000313" key="8">
    <source>
        <dbReference type="EMBL" id="AJB43002.1"/>
    </source>
</evidence>
<evidence type="ECO:0000256" key="3">
    <source>
        <dbReference type="ARBA" id="ARBA00022490"/>
    </source>
</evidence>
<evidence type="ECO:0000313" key="9">
    <source>
        <dbReference type="Proteomes" id="UP000266720"/>
    </source>
</evidence>
<sequence>MGWERVRHSEIPKGFSVERARYAQRRIAELVIEEDFVGTHVRRAAGVDVSFRENYAIGVAVVVDRDTFSVIDVSIAKTEVRFPYIPTLLGFRETYPAYKALKGLREEYDVLFVDGNGRLHPYRAGFACQLGLVIDKPTIGVAKSLLIGEIGNWNNDVAPVIYQGETIGVALKTSPRAKPIYVSVGHKISLWKAVQVTRDFTRTGLREPEPLRQAHNYSVKARREIC</sequence>
<evidence type="ECO:0000256" key="7">
    <source>
        <dbReference type="HAMAP-Rule" id="MF_00801"/>
    </source>
</evidence>
<gene>
    <name evidence="7" type="primary">nfi</name>
    <name evidence="8" type="ORF">TCARB_1966</name>
</gene>
<dbReference type="AlphaFoldDB" id="A0A3G1A7L7"/>
<keyword evidence="5 7" id="KW-0255">Endonuclease</keyword>
<keyword evidence="7" id="KW-0234">DNA repair</keyword>
<keyword evidence="6 7" id="KW-0378">Hydrolase</keyword>
<dbReference type="GO" id="GO:0016891">
    <property type="term" value="F:RNA endonuclease activity producing 5'-phosphomonoesters, hydrolytic mechanism"/>
    <property type="evidence" value="ECO:0007669"/>
    <property type="project" value="TreeGrafter"/>
</dbReference>
<dbReference type="EC" id="3.1.21.7" evidence="7"/>
<keyword evidence="4 7" id="KW-0540">Nuclease</keyword>
<comment type="similarity">
    <text evidence="7">Belongs to the endonuclease V family.</text>
</comment>
<comment type="cofactor">
    <cofactor evidence="7">
        <name>Mg(2+)</name>
        <dbReference type="ChEBI" id="CHEBI:18420"/>
    </cofactor>
</comment>
<keyword evidence="3 7" id="KW-0963">Cytoplasm</keyword>
<evidence type="ECO:0000256" key="1">
    <source>
        <dbReference type="ARBA" id="ARBA00001835"/>
    </source>
</evidence>
<comment type="subcellular location">
    <subcellularLocation>
        <location evidence="2 7">Cytoplasm</location>
    </subcellularLocation>
</comment>
<dbReference type="STRING" id="697581.TCARB_1966"/>
<dbReference type="KEGG" id="tcb:TCARB_1966"/>
<accession>A0A3G1A7L7</accession>
<evidence type="ECO:0000256" key="5">
    <source>
        <dbReference type="ARBA" id="ARBA00022759"/>
    </source>
</evidence>
<dbReference type="GO" id="GO:0006281">
    <property type="term" value="P:DNA repair"/>
    <property type="evidence" value="ECO:0007669"/>
    <property type="project" value="UniProtKB-UniRule"/>
</dbReference>
<keyword evidence="7" id="KW-0460">Magnesium</keyword>
<comment type="catalytic activity">
    <reaction evidence="1 7">
        <text>Endonucleolytic cleavage at apurinic or apyrimidinic sites to products with a 5'-phosphate.</text>
        <dbReference type="EC" id="3.1.21.7"/>
    </reaction>
</comment>
<evidence type="ECO:0000256" key="6">
    <source>
        <dbReference type="ARBA" id="ARBA00022801"/>
    </source>
</evidence>
<protein>
    <recommendedName>
        <fullName evidence="7">Endonuclease V</fullName>
        <ecNumber evidence="7">3.1.21.7</ecNumber>
    </recommendedName>
    <alternativeName>
        <fullName evidence="7">Deoxyinosine 3'endonuclease</fullName>
    </alternativeName>
    <alternativeName>
        <fullName evidence="7">Deoxyribonuclease V</fullName>
        <shortName evidence="7">DNase V</shortName>
    </alternativeName>
</protein>
<dbReference type="GO" id="GO:0043737">
    <property type="term" value="F:deoxyribonuclease V activity"/>
    <property type="evidence" value="ECO:0007669"/>
    <property type="project" value="UniProtKB-UniRule"/>
</dbReference>
<name>A0A3G1A7L7_9CREN</name>
<dbReference type="GO" id="GO:0000287">
    <property type="term" value="F:magnesium ion binding"/>
    <property type="evidence" value="ECO:0007669"/>
    <property type="project" value="UniProtKB-UniRule"/>
</dbReference>
<dbReference type="HAMAP" id="MF_00801">
    <property type="entry name" value="Endonuclease_5"/>
    <property type="match status" value="1"/>
</dbReference>
<proteinExistence type="inferred from homology"/>
<dbReference type="Proteomes" id="UP000266720">
    <property type="component" value="Chromosome"/>
</dbReference>
<dbReference type="PANTHER" id="PTHR28511">
    <property type="entry name" value="ENDONUCLEASE V"/>
    <property type="match status" value="1"/>
</dbReference>
<organism evidence="8 9">
    <name type="scientific">Thermofilum adornatum 1505</name>
    <dbReference type="NCBI Taxonomy" id="697581"/>
    <lineage>
        <taxon>Archaea</taxon>
        <taxon>Thermoproteota</taxon>
        <taxon>Thermoprotei</taxon>
        <taxon>Thermofilales</taxon>
        <taxon>Thermofilaceae</taxon>
        <taxon>Thermofilum</taxon>
    </lineage>
</organism>
<dbReference type="PANTHER" id="PTHR28511:SF1">
    <property type="entry name" value="ENDONUCLEASE V"/>
    <property type="match status" value="1"/>
</dbReference>
<dbReference type="Gene3D" id="3.30.2170.10">
    <property type="entry name" value="archaeoglobus fulgidus dsm 4304 superfamily"/>
    <property type="match status" value="1"/>
</dbReference>
<dbReference type="GeneID" id="25407379"/>
<comment type="function">
    <text evidence="7">DNA repair enzyme involved in the repair of deaminated bases. Selectively cleaves double-stranded DNA at the second phosphodiester bond 3' to a deoxyinosine leaving behind the intact lesion on the nicked DNA.</text>
</comment>
<dbReference type="RefSeq" id="WP_052887304.1">
    <property type="nucleotide sequence ID" value="NZ_CP007493.1"/>
</dbReference>
<dbReference type="Pfam" id="PF04493">
    <property type="entry name" value="Endonuclease_5"/>
    <property type="match status" value="1"/>
</dbReference>
<feature type="binding site" evidence="7">
    <location>
        <position position="48"/>
    </location>
    <ligand>
        <name>Mg(2+)</name>
        <dbReference type="ChEBI" id="CHEBI:18420"/>
    </ligand>
</feature>
<evidence type="ECO:0000256" key="2">
    <source>
        <dbReference type="ARBA" id="ARBA00004496"/>
    </source>
</evidence>
<dbReference type="GO" id="GO:0003727">
    <property type="term" value="F:single-stranded RNA binding"/>
    <property type="evidence" value="ECO:0007669"/>
    <property type="project" value="TreeGrafter"/>
</dbReference>
<evidence type="ECO:0000256" key="4">
    <source>
        <dbReference type="ARBA" id="ARBA00022722"/>
    </source>
</evidence>
<keyword evidence="7" id="KW-0479">Metal-binding</keyword>
<feature type="site" description="Interaction with target DNA" evidence="7">
    <location>
        <position position="84"/>
    </location>
</feature>
<reference evidence="9" key="1">
    <citation type="book" date="2010" name="EXTREMOPHILES" publisher="0:0-0">
        <title>Complete genome sequences of ten hyperthermophilic archaea reveal their metabolic capabilities and possible ecological roles.</title>
        <editorList>
            <person name="?"/>
        </editorList>
        <authorList>
            <person name="Ravin N.V."/>
            <person name="Mardanov A.V."/>
            <person name="Bonch-Osmolovskaya E.A."/>
            <person name="Skryabin K.G."/>
        </authorList>
    </citation>
    <scope>NUCLEOTIDE SEQUENCE [LARGE SCALE GENOMIC DNA]</scope>
    <source>
        <strain evidence="9">1505</strain>
    </source>
</reference>